<evidence type="ECO:0000256" key="9">
    <source>
        <dbReference type="RuleBase" id="RU363032"/>
    </source>
</evidence>
<dbReference type="Pfam" id="PF00528">
    <property type="entry name" value="BPD_transp_1"/>
    <property type="match status" value="1"/>
</dbReference>
<dbReference type="InterPro" id="IPR000515">
    <property type="entry name" value="MetI-like"/>
</dbReference>
<comment type="similarity">
    <text evidence="2">Belongs to the binding-protein-dependent transport system permease family. HisMQ subfamily.</text>
</comment>
<dbReference type="PANTHER" id="PTHR30614">
    <property type="entry name" value="MEMBRANE COMPONENT OF AMINO ACID ABC TRANSPORTER"/>
    <property type="match status" value="1"/>
</dbReference>
<dbReference type="Gene3D" id="1.10.3720.10">
    <property type="entry name" value="MetI-like"/>
    <property type="match status" value="1"/>
</dbReference>
<dbReference type="PANTHER" id="PTHR30614:SF20">
    <property type="entry name" value="GLUTAMINE TRANSPORT SYSTEM PERMEASE PROTEIN GLNP"/>
    <property type="match status" value="1"/>
</dbReference>
<keyword evidence="6" id="KW-0029">Amino-acid transport</keyword>
<comment type="subcellular location">
    <subcellularLocation>
        <location evidence="1 9">Cell membrane</location>
        <topology evidence="1 9">Multi-pass membrane protein</topology>
    </subcellularLocation>
</comment>
<keyword evidence="8 9" id="KW-0472">Membrane</keyword>
<evidence type="ECO:0000256" key="5">
    <source>
        <dbReference type="ARBA" id="ARBA00022692"/>
    </source>
</evidence>
<dbReference type="Proteomes" id="UP000198619">
    <property type="component" value="Unassembled WGS sequence"/>
</dbReference>
<dbReference type="GO" id="GO:0006865">
    <property type="term" value="P:amino acid transport"/>
    <property type="evidence" value="ECO:0007669"/>
    <property type="project" value="UniProtKB-KW"/>
</dbReference>
<evidence type="ECO:0000256" key="1">
    <source>
        <dbReference type="ARBA" id="ARBA00004651"/>
    </source>
</evidence>
<keyword evidence="7 9" id="KW-1133">Transmembrane helix</keyword>
<gene>
    <name evidence="11" type="ORF">SAMN04488528_100455</name>
</gene>
<dbReference type="RefSeq" id="WP_090038842.1">
    <property type="nucleotide sequence ID" value="NZ_FOKI01000004.1"/>
</dbReference>
<feature type="transmembrane region" description="Helical" evidence="9">
    <location>
        <begin position="12"/>
        <end position="41"/>
    </location>
</feature>
<evidence type="ECO:0000256" key="7">
    <source>
        <dbReference type="ARBA" id="ARBA00022989"/>
    </source>
</evidence>
<proteinExistence type="inferred from homology"/>
<evidence type="ECO:0000256" key="8">
    <source>
        <dbReference type="ARBA" id="ARBA00023136"/>
    </source>
</evidence>
<feature type="domain" description="ABC transmembrane type-1" evidence="10">
    <location>
        <begin position="17"/>
        <end position="205"/>
    </location>
</feature>
<protein>
    <submittedName>
        <fullName evidence="11">Amino acid ABC transporter membrane protein, PAAT family</fullName>
    </submittedName>
</protein>
<keyword evidence="3 9" id="KW-0813">Transport</keyword>
<dbReference type="NCBIfam" id="TIGR01726">
    <property type="entry name" value="HEQRo_perm_3TM"/>
    <property type="match status" value="1"/>
</dbReference>
<organism evidence="11 12">
    <name type="scientific">Clostridium frigidicarnis</name>
    <dbReference type="NCBI Taxonomy" id="84698"/>
    <lineage>
        <taxon>Bacteria</taxon>
        <taxon>Bacillati</taxon>
        <taxon>Bacillota</taxon>
        <taxon>Clostridia</taxon>
        <taxon>Eubacteriales</taxon>
        <taxon>Clostridiaceae</taxon>
        <taxon>Clostridium</taxon>
    </lineage>
</organism>
<keyword evidence="4" id="KW-1003">Cell membrane</keyword>
<dbReference type="InterPro" id="IPR010065">
    <property type="entry name" value="AA_ABC_transptr_permease_3TM"/>
</dbReference>
<dbReference type="OrthoDB" id="9787841at2"/>
<dbReference type="EMBL" id="FOKI01000004">
    <property type="protein sequence ID" value="SFA83839.1"/>
    <property type="molecule type" value="Genomic_DNA"/>
</dbReference>
<evidence type="ECO:0000313" key="12">
    <source>
        <dbReference type="Proteomes" id="UP000198619"/>
    </source>
</evidence>
<dbReference type="InterPro" id="IPR043429">
    <property type="entry name" value="ArtM/GltK/GlnP/TcyL/YhdX-like"/>
</dbReference>
<dbReference type="STRING" id="84698.SAMN04488528_100455"/>
<accession>A0A1I0W506</accession>
<dbReference type="AlphaFoldDB" id="A0A1I0W506"/>
<dbReference type="FunFam" id="1.10.3720.10:FF:000033">
    <property type="entry name" value="Polar amino acid ABC transporter permease"/>
    <property type="match status" value="1"/>
</dbReference>
<dbReference type="InterPro" id="IPR035906">
    <property type="entry name" value="MetI-like_sf"/>
</dbReference>
<dbReference type="GO" id="GO:0022857">
    <property type="term" value="F:transmembrane transporter activity"/>
    <property type="evidence" value="ECO:0007669"/>
    <property type="project" value="InterPro"/>
</dbReference>
<sequence length="215" mass="23601">MDLEFIKMSVPVLTQGAIVTIELTVLTLIFGTIIGIIGALFKTSKYKVLNLIASFYTWIIRGTPMLLQIFIIYFGLPSIGIEMEAMTAGVLALSINCGAYMTEIIRGGIQSVDKGQFEASKTLGLSYGQTMMHVIIPQTIRIILPSVGNEFITINKDTSIVSTITLVELMRSSQVIASSSFRAMETYLLAGVFYLAMTTVLTLLFSLIEKKVSVY</sequence>
<evidence type="ECO:0000256" key="4">
    <source>
        <dbReference type="ARBA" id="ARBA00022475"/>
    </source>
</evidence>
<dbReference type="GO" id="GO:0043190">
    <property type="term" value="C:ATP-binding cassette (ABC) transporter complex"/>
    <property type="evidence" value="ECO:0007669"/>
    <property type="project" value="InterPro"/>
</dbReference>
<evidence type="ECO:0000313" key="11">
    <source>
        <dbReference type="EMBL" id="SFA83839.1"/>
    </source>
</evidence>
<evidence type="ECO:0000259" key="10">
    <source>
        <dbReference type="PROSITE" id="PS50928"/>
    </source>
</evidence>
<dbReference type="SUPFAM" id="SSF161098">
    <property type="entry name" value="MetI-like"/>
    <property type="match status" value="1"/>
</dbReference>
<dbReference type="CDD" id="cd06261">
    <property type="entry name" value="TM_PBP2"/>
    <property type="match status" value="1"/>
</dbReference>
<evidence type="ECO:0000256" key="3">
    <source>
        <dbReference type="ARBA" id="ARBA00022448"/>
    </source>
</evidence>
<evidence type="ECO:0000256" key="2">
    <source>
        <dbReference type="ARBA" id="ARBA00010072"/>
    </source>
</evidence>
<name>A0A1I0W506_9CLOT</name>
<keyword evidence="5 9" id="KW-0812">Transmembrane</keyword>
<keyword evidence="12" id="KW-1185">Reference proteome</keyword>
<feature type="transmembrane region" description="Helical" evidence="9">
    <location>
        <begin position="53"/>
        <end position="76"/>
    </location>
</feature>
<feature type="transmembrane region" description="Helical" evidence="9">
    <location>
        <begin position="187"/>
        <end position="208"/>
    </location>
</feature>
<dbReference type="PROSITE" id="PS50928">
    <property type="entry name" value="ABC_TM1"/>
    <property type="match status" value="1"/>
</dbReference>
<evidence type="ECO:0000256" key="6">
    <source>
        <dbReference type="ARBA" id="ARBA00022970"/>
    </source>
</evidence>
<reference evidence="11 12" key="1">
    <citation type="submission" date="2016-10" db="EMBL/GenBank/DDBJ databases">
        <authorList>
            <person name="de Groot N.N."/>
        </authorList>
    </citation>
    <scope>NUCLEOTIDE SEQUENCE [LARGE SCALE GENOMIC DNA]</scope>
    <source>
        <strain evidence="11 12">DSM 12271</strain>
    </source>
</reference>